<accession>A0A7J4JFB7</accession>
<dbReference type="EMBL" id="JAGVWE010000002">
    <property type="protein sequence ID" value="MBS3062505.1"/>
    <property type="molecule type" value="Genomic_DNA"/>
</dbReference>
<evidence type="ECO:0000256" key="1">
    <source>
        <dbReference type="SAM" id="Phobius"/>
    </source>
</evidence>
<dbReference type="AlphaFoldDB" id="A0A7J4JFB7"/>
<dbReference type="EMBL" id="DUGH01000088">
    <property type="protein sequence ID" value="HIH16471.1"/>
    <property type="molecule type" value="Genomic_DNA"/>
</dbReference>
<proteinExistence type="predicted"/>
<comment type="caution">
    <text evidence="2">The sequence shown here is derived from an EMBL/GenBank/DDBJ whole genome shotgun (WGS) entry which is preliminary data.</text>
</comment>
<feature type="transmembrane region" description="Helical" evidence="1">
    <location>
        <begin position="77"/>
        <end position="99"/>
    </location>
</feature>
<name>A0A7J4JFB7_9ARCH</name>
<organism evidence="2 4">
    <name type="scientific">Candidatus Iainarchaeum sp</name>
    <dbReference type="NCBI Taxonomy" id="3101447"/>
    <lineage>
        <taxon>Archaea</taxon>
        <taxon>Candidatus Iainarchaeota</taxon>
        <taxon>Candidatus Iainarchaeia</taxon>
        <taxon>Candidatus Iainarchaeales</taxon>
        <taxon>Candidatus Iainarchaeaceae</taxon>
        <taxon>Candidatus Iainarchaeum</taxon>
    </lineage>
</organism>
<evidence type="ECO:0000313" key="2">
    <source>
        <dbReference type="EMBL" id="HIH16471.1"/>
    </source>
</evidence>
<feature type="transmembrane region" description="Helical" evidence="1">
    <location>
        <begin position="12"/>
        <end position="31"/>
    </location>
</feature>
<reference evidence="4" key="1">
    <citation type="journal article" date="2020" name="bioRxiv">
        <title>A rank-normalized archaeal taxonomy based on genome phylogeny resolves widespread incomplete and uneven classifications.</title>
        <authorList>
            <person name="Rinke C."/>
            <person name="Chuvochina M."/>
            <person name="Mussig A.J."/>
            <person name="Chaumeil P.-A."/>
            <person name="Waite D.W."/>
            <person name="Whitman W.B."/>
            <person name="Parks D.H."/>
            <person name="Hugenholtz P."/>
        </authorList>
    </citation>
    <scope>NUCLEOTIDE SEQUENCE [LARGE SCALE GENOMIC DNA]</scope>
</reference>
<keyword evidence="1" id="KW-1133">Transmembrane helix</keyword>
<dbReference type="Proteomes" id="UP000678237">
    <property type="component" value="Unassembled WGS sequence"/>
</dbReference>
<evidence type="ECO:0000313" key="4">
    <source>
        <dbReference type="Proteomes" id="UP000564964"/>
    </source>
</evidence>
<reference evidence="3" key="2">
    <citation type="submission" date="2021-03" db="EMBL/GenBank/DDBJ databases">
        <authorList>
            <person name="Jaffe A."/>
        </authorList>
    </citation>
    <scope>NUCLEOTIDE SEQUENCE</scope>
    <source>
        <strain evidence="3">RIFCSPLOWO2_01_FULL_58_19</strain>
    </source>
</reference>
<reference evidence="3" key="3">
    <citation type="submission" date="2021-05" db="EMBL/GenBank/DDBJ databases">
        <title>Protein family content uncovers lineage relationships and bacterial pathway maintenance mechanisms in DPANN archaea.</title>
        <authorList>
            <person name="Castelle C.J."/>
            <person name="Meheust R."/>
            <person name="Jaffe A.L."/>
            <person name="Seitz K."/>
            <person name="Gong X."/>
            <person name="Baker B.J."/>
            <person name="Banfield J.F."/>
        </authorList>
    </citation>
    <scope>NUCLEOTIDE SEQUENCE</scope>
    <source>
        <strain evidence="3">RIFCSPLOWO2_01_FULL_58_19</strain>
    </source>
</reference>
<dbReference type="Proteomes" id="UP000564964">
    <property type="component" value="Unassembled WGS sequence"/>
</dbReference>
<keyword evidence="1" id="KW-0472">Membrane</keyword>
<gene>
    <name evidence="2" type="ORF">HA252_03640</name>
    <name evidence="3" type="ORF">J4203_01405</name>
</gene>
<protein>
    <submittedName>
        <fullName evidence="2">Uncharacterized protein</fullName>
    </submittedName>
</protein>
<feature type="transmembrane region" description="Helical" evidence="1">
    <location>
        <begin position="43"/>
        <end position="65"/>
    </location>
</feature>
<keyword evidence="1" id="KW-0812">Transmembrane</keyword>
<evidence type="ECO:0000313" key="3">
    <source>
        <dbReference type="EMBL" id="MBS3062505.1"/>
    </source>
</evidence>
<sequence>MKGLTNQRLKVWFVFAVTYAALYALAVATPLRDWEFNGSLFQMDWLAFFLPLPAFGLMYLLTGWLNQYFGEKTGHSYWVPLLLLVLGMLAWYVVLFWYYKNVADLRQVKEIQFDFAAKLLDSHYPEFLVAAFGGWLAHVMVDRE</sequence>